<dbReference type="SUPFAM" id="SSF81301">
    <property type="entry name" value="Nucleotidyltransferase"/>
    <property type="match status" value="1"/>
</dbReference>
<dbReference type="InterPro" id="IPR002934">
    <property type="entry name" value="Polymerase_NTP_transf_dom"/>
</dbReference>
<dbReference type="InterPro" id="IPR043519">
    <property type="entry name" value="NT_sf"/>
</dbReference>
<gene>
    <name evidence="2" type="ORF">ENN47_12555</name>
</gene>
<evidence type="ECO:0000259" key="1">
    <source>
        <dbReference type="Pfam" id="PF01909"/>
    </source>
</evidence>
<dbReference type="GO" id="GO:0016779">
    <property type="term" value="F:nucleotidyltransferase activity"/>
    <property type="evidence" value="ECO:0007669"/>
    <property type="project" value="InterPro"/>
</dbReference>
<reference evidence="2" key="1">
    <citation type="journal article" date="2020" name="mSystems">
        <title>Genome- and Community-Level Interaction Insights into Carbon Utilization and Element Cycling Functions of Hydrothermarchaeota in Hydrothermal Sediment.</title>
        <authorList>
            <person name="Zhou Z."/>
            <person name="Liu Y."/>
            <person name="Xu W."/>
            <person name="Pan J."/>
            <person name="Luo Z.H."/>
            <person name="Li M."/>
        </authorList>
    </citation>
    <scope>NUCLEOTIDE SEQUENCE [LARGE SCALE GENOMIC DNA]</scope>
    <source>
        <strain evidence="2">SpSt-1179</strain>
    </source>
</reference>
<dbReference type="Proteomes" id="UP000886198">
    <property type="component" value="Unassembled WGS sequence"/>
</dbReference>
<proteinExistence type="predicted"/>
<organism evidence="2">
    <name type="scientific">Mesotoga infera</name>
    <dbReference type="NCBI Taxonomy" id="1236046"/>
    <lineage>
        <taxon>Bacteria</taxon>
        <taxon>Thermotogati</taxon>
        <taxon>Thermotogota</taxon>
        <taxon>Thermotogae</taxon>
        <taxon>Kosmotogales</taxon>
        <taxon>Kosmotogaceae</taxon>
        <taxon>Mesotoga</taxon>
    </lineage>
</organism>
<dbReference type="CDD" id="cd05403">
    <property type="entry name" value="NT_KNTase_like"/>
    <property type="match status" value="1"/>
</dbReference>
<dbReference type="EMBL" id="DSBT01000389">
    <property type="protein sequence ID" value="HDP78979.1"/>
    <property type="molecule type" value="Genomic_DNA"/>
</dbReference>
<name>A0A7C1GSQ1_9BACT</name>
<comment type="caution">
    <text evidence="2">The sequence shown here is derived from an EMBL/GenBank/DDBJ whole genome shotgun (WGS) entry which is preliminary data.</text>
</comment>
<evidence type="ECO:0000313" key="2">
    <source>
        <dbReference type="EMBL" id="HDP78979.1"/>
    </source>
</evidence>
<feature type="domain" description="Polymerase nucleotidyl transferase" evidence="1">
    <location>
        <begin position="16"/>
        <end position="63"/>
    </location>
</feature>
<dbReference type="AlphaFoldDB" id="A0A7C1GSQ1"/>
<accession>A0A7C1GSQ1</accession>
<sequence length="358" mass="41931">MDEKIKEALLIRNERIIKAVIEKSKRVCPDSVALVGIYGSFATGDIHDKSDLDLFIVIDDSKGYRIGSCFILGDVAHDIYCTTWQQVEEMAKYSTPYISRLMDLNIVYYRYDKQLQRFMELRGEAEKRLSSPLNERDLSSILTHFEHAQKSLADLVISEEYCVVKYESAKLINSIEMIMYLINKSYVSLGSRHIPEEIERMRELPIGFLDHYRSLIEADALSSIKKNATSLMRCTKEKIEEIKYRVKGKKKLDSQGLTGSYEEIYSNWRNKMELAAKTGNKYLSLMTAASCQRFYDEMREEYEGVSIDLMKHFDINDLQRSARMFDEAMEEYRLLYDVNSVKVKKYRTIEEFEEDYLR</sequence>
<dbReference type="Gene3D" id="3.30.460.10">
    <property type="entry name" value="Beta Polymerase, domain 2"/>
    <property type="match status" value="1"/>
</dbReference>
<protein>
    <submittedName>
        <fullName evidence="2">Nucleotidyltransferase domain-containing protein</fullName>
    </submittedName>
</protein>
<dbReference type="Pfam" id="PF01909">
    <property type="entry name" value="NTP_transf_2"/>
    <property type="match status" value="1"/>
</dbReference>